<name>A0ABP4ULC1_9ACTN</name>
<feature type="region of interest" description="Disordered" evidence="1">
    <location>
        <begin position="1"/>
        <end position="117"/>
    </location>
</feature>
<keyword evidence="2" id="KW-1133">Transmembrane helix</keyword>
<organism evidence="3 4">
    <name type="scientific">Fodinicola feengrottensis</name>
    <dbReference type="NCBI Taxonomy" id="435914"/>
    <lineage>
        <taxon>Bacteria</taxon>
        <taxon>Bacillati</taxon>
        <taxon>Actinomycetota</taxon>
        <taxon>Actinomycetes</taxon>
        <taxon>Mycobacteriales</taxon>
        <taxon>Fodinicola</taxon>
    </lineage>
</organism>
<evidence type="ECO:0000313" key="3">
    <source>
        <dbReference type="EMBL" id="GAA1705764.1"/>
    </source>
</evidence>
<evidence type="ECO:0000256" key="1">
    <source>
        <dbReference type="SAM" id="MobiDB-lite"/>
    </source>
</evidence>
<keyword evidence="4" id="KW-1185">Reference proteome</keyword>
<reference evidence="4" key="1">
    <citation type="journal article" date="2019" name="Int. J. Syst. Evol. Microbiol.">
        <title>The Global Catalogue of Microorganisms (GCM) 10K type strain sequencing project: providing services to taxonomists for standard genome sequencing and annotation.</title>
        <authorList>
            <consortium name="The Broad Institute Genomics Platform"/>
            <consortium name="The Broad Institute Genome Sequencing Center for Infectious Disease"/>
            <person name="Wu L."/>
            <person name="Ma J."/>
        </authorList>
    </citation>
    <scope>NUCLEOTIDE SEQUENCE [LARGE SCALE GENOMIC DNA]</scope>
    <source>
        <strain evidence="4">JCM 14718</strain>
    </source>
</reference>
<feature type="transmembrane region" description="Helical" evidence="2">
    <location>
        <begin position="221"/>
        <end position="245"/>
    </location>
</feature>
<comment type="caution">
    <text evidence="3">The sequence shown here is derived from an EMBL/GenBank/DDBJ whole genome shotgun (WGS) entry which is preliminary data.</text>
</comment>
<feature type="compositionally biased region" description="Basic and acidic residues" evidence="1">
    <location>
        <begin position="1"/>
        <end position="10"/>
    </location>
</feature>
<feature type="region of interest" description="Disordered" evidence="1">
    <location>
        <begin position="357"/>
        <end position="403"/>
    </location>
</feature>
<evidence type="ECO:0000256" key="2">
    <source>
        <dbReference type="SAM" id="Phobius"/>
    </source>
</evidence>
<feature type="region of interest" description="Disordered" evidence="1">
    <location>
        <begin position="255"/>
        <end position="306"/>
    </location>
</feature>
<keyword evidence="2" id="KW-0812">Transmembrane</keyword>
<feature type="compositionally biased region" description="Low complexity" evidence="1">
    <location>
        <begin position="255"/>
        <end position="265"/>
    </location>
</feature>
<sequence length="403" mass="40163">MSQPPHRDAPDGTQRFDPFRDDESAADRARRQQPLPEESDGTQLFDPFQDDDAPAGRPDPDATARYGAGNADMTKPVTPPAPGGERTTFMPPVDPGNDPTRKVPPAGSGQREMFPAGDHTTYLPPVPPGGTRATASVPVVPGGTSVLPPGSAGTGPIRGSASVPPAGGYGGRDGDYGGPYGGGGGGYGGGGGGYGGGGGGYDDEDDYDAPPPKRKGGRTALIVLGVVLAIILVTALGVIAGTALFGSGGNTAATPTTAPTINPTTAAPPPSPSASASASSSGLGPRITSFDAPSRVTCTPGGGDGQVQLTWQVKDASKIELKVDGRKIDDYGPEDSPQVAFPCDNVGHKYTIVAISDDGTRSKSRSVSVRPKKADTTGGATTDGGQTTGDVGNDGNGGTGGTG</sequence>
<feature type="compositionally biased region" description="Low complexity" evidence="1">
    <location>
        <begin position="376"/>
        <end position="391"/>
    </location>
</feature>
<gene>
    <name evidence="3" type="ORF">GCM10009765_63920</name>
</gene>
<dbReference type="EMBL" id="BAAANY010000031">
    <property type="protein sequence ID" value="GAA1705764.1"/>
    <property type="molecule type" value="Genomic_DNA"/>
</dbReference>
<proteinExistence type="predicted"/>
<feature type="compositionally biased region" description="Basic and acidic residues" evidence="1">
    <location>
        <begin position="17"/>
        <end position="30"/>
    </location>
</feature>
<keyword evidence="2" id="KW-0472">Membrane</keyword>
<dbReference type="Proteomes" id="UP001500618">
    <property type="component" value="Unassembled WGS sequence"/>
</dbReference>
<protein>
    <recommendedName>
        <fullName evidence="5">Ig-like domain-containing protein</fullName>
    </recommendedName>
</protein>
<feature type="region of interest" description="Disordered" evidence="1">
    <location>
        <begin position="149"/>
        <end position="170"/>
    </location>
</feature>
<accession>A0ABP4ULC1</accession>
<evidence type="ECO:0008006" key="5">
    <source>
        <dbReference type="Google" id="ProtNLM"/>
    </source>
</evidence>
<feature type="compositionally biased region" description="Gly residues" evidence="1">
    <location>
        <begin position="392"/>
        <end position="403"/>
    </location>
</feature>
<dbReference type="RefSeq" id="WP_344313966.1">
    <property type="nucleotide sequence ID" value="NZ_BAAANY010000031.1"/>
</dbReference>
<evidence type="ECO:0000313" key="4">
    <source>
        <dbReference type="Proteomes" id="UP001500618"/>
    </source>
</evidence>